<sequence>MKTTNGGLDWFSQSDGTLLYVATIQFLDSLNGWGCGANRLIHTTNGGVSWDNPTIPSISHLLSIQFVDSLNGWAVGWGGKIIHTSDGGSNWILQNSTTEKHLETVFFIDKNNGWAVGWDGTLLFTYNGGVTSVNEFKNDLKDFKLFQNYPNPFNPSTTISYQLPEDGYVSLIVYDALGREVSRLVDEFLEAGEYRINFNAQGLNSGFYFYTIIFNNYTETKQMLLLK</sequence>
<dbReference type="Pfam" id="PF14870">
    <property type="entry name" value="PSII_BNR"/>
    <property type="match status" value="1"/>
</dbReference>
<name>A0A832G8R6_9BACT</name>
<protein>
    <submittedName>
        <fullName evidence="3">T9SS type A sorting domain-containing protein</fullName>
    </submittedName>
</protein>
<dbReference type="SUPFAM" id="SSF110296">
    <property type="entry name" value="Oligoxyloglucan reducing end-specific cellobiohydrolase"/>
    <property type="match status" value="1"/>
</dbReference>
<comment type="caution">
    <text evidence="3">The sequence shown here is derived from an EMBL/GenBank/DDBJ whole genome shotgun (WGS) entry which is preliminary data.</text>
</comment>
<dbReference type="InterPro" id="IPR028203">
    <property type="entry name" value="PSII_CF48-like_dom"/>
</dbReference>
<dbReference type="PANTHER" id="PTHR47199:SF2">
    <property type="entry name" value="PHOTOSYSTEM II STABILITY_ASSEMBLY FACTOR HCF136, CHLOROPLASTIC"/>
    <property type="match status" value="1"/>
</dbReference>
<evidence type="ECO:0000259" key="1">
    <source>
        <dbReference type="Pfam" id="PF14870"/>
    </source>
</evidence>
<evidence type="ECO:0000259" key="2">
    <source>
        <dbReference type="Pfam" id="PF18962"/>
    </source>
</evidence>
<proteinExistence type="predicted"/>
<evidence type="ECO:0000313" key="3">
    <source>
        <dbReference type="EMBL" id="HGT49375.1"/>
    </source>
</evidence>
<dbReference type="Gene3D" id="2.60.40.4070">
    <property type="match status" value="1"/>
</dbReference>
<dbReference type="Pfam" id="PF18962">
    <property type="entry name" value="Por_Secre_tail"/>
    <property type="match status" value="1"/>
</dbReference>
<gene>
    <name evidence="3" type="ORF">ENS56_15150</name>
</gene>
<dbReference type="PANTHER" id="PTHR47199">
    <property type="entry name" value="PHOTOSYSTEM II STABILITY/ASSEMBLY FACTOR HCF136, CHLOROPLASTIC"/>
    <property type="match status" value="1"/>
</dbReference>
<dbReference type="EMBL" id="DSVI01000027">
    <property type="protein sequence ID" value="HGT49375.1"/>
    <property type="molecule type" value="Genomic_DNA"/>
</dbReference>
<organism evidence="3">
    <name type="scientific">Ignavibacterium album</name>
    <dbReference type="NCBI Taxonomy" id="591197"/>
    <lineage>
        <taxon>Bacteria</taxon>
        <taxon>Pseudomonadati</taxon>
        <taxon>Ignavibacteriota</taxon>
        <taxon>Ignavibacteria</taxon>
        <taxon>Ignavibacteriales</taxon>
        <taxon>Ignavibacteriaceae</taxon>
        <taxon>Ignavibacterium</taxon>
    </lineage>
</organism>
<accession>A0A832G8R6</accession>
<feature type="domain" description="Secretion system C-terminal sorting" evidence="2">
    <location>
        <begin position="149"/>
        <end position="222"/>
    </location>
</feature>
<dbReference type="AlphaFoldDB" id="A0A832G8R6"/>
<dbReference type="InterPro" id="IPR026444">
    <property type="entry name" value="Secre_tail"/>
</dbReference>
<feature type="domain" description="Photosynthesis system II assembly factor Ycf48/Hcf136-like" evidence="1">
    <location>
        <begin position="21"/>
        <end position="91"/>
    </location>
</feature>
<dbReference type="NCBIfam" id="TIGR04183">
    <property type="entry name" value="Por_Secre_tail"/>
    <property type="match status" value="1"/>
</dbReference>
<reference evidence="3" key="1">
    <citation type="journal article" date="2020" name="mSystems">
        <title>Genome- and Community-Level Interaction Insights into Carbon Utilization and Element Cycling Functions of Hydrothermarchaeota in Hydrothermal Sediment.</title>
        <authorList>
            <person name="Zhou Z."/>
            <person name="Liu Y."/>
            <person name="Xu W."/>
            <person name="Pan J."/>
            <person name="Luo Z.H."/>
            <person name="Li M."/>
        </authorList>
    </citation>
    <scope>NUCLEOTIDE SEQUENCE [LARGE SCALE GENOMIC DNA]</scope>
    <source>
        <strain evidence="3">SpSt-500</strain>
    </source>
</reference>